<feature type="domain" description="VOC" evidence="1">
    <location>
        <begin position="7"/>
        <end position="143"/>
    </location>
</feature>
<gene>
    <name evidence="2" type="ORF">METZ01_LOCUS28805</name>
</gene>
<dbReference type="Pfam" id="PF00903">
    <property type="entry name" value="Glyoxalase"/>
    <property type="match status" value="1"/>
</dbReference>
<dbReference type="EMBL" id="UINC01001261">
    <property type="protein sequence ID" value="SUZ75951.1"/>
    <property type="molecule type" value="Genomic_DNA"/>
</dbReference>
<protein>
    <recommendedName>
        <fullName evidence="1">VOC domain-containing protein</fullName>
    </recommendedName>
</protein>
<sequence length="227" mass="25127">MALHPNGVHHLAISTNDMKAQLSFFAKVLGCPTKALYWMHGVEGCYHGFAELSESSYLAFVQHPDNADEVQWGITHAGNGGEPVTKGAMQHVAFNVDDFEELLELRDRIRSHDIQVLGPIDHGFIQSMYFAGPEGLSLEVCTGSNINAEAWVDPEVRDLCGIDSHEMEALKHPNDFASPSEALRNPPFDPHKPHMHYPPGVLEKVMAIPDAVVWEKFSEPVPPVDID</sequence>
<dbReference type="PROSITE" id="PS51819">
    <property type="entry name" value="VOC"/>
    <property type="match status" value="1"/>
</dbReference>
<proteinExistence type="predicted"/>
<dbReference type="AlphaFoldDB" id="A0A381Q9E0"/>
<dbReference type="PANTHER" id="PTHR36110:SF4">
    <property type="entry name" value="RING-CLEAVING DIOXYGENASE MHQA-RELATED"/>
    <property type="match status" value="1"/>
</dbReference>
<dbReference type="InterPro" id="IPR029068">
    <property type="entry name" value="Glyas_Bleomycin-R_OHBP_Dase"/>
</dbReference>
<organism evidence="2">
    <name type="scientific">marine metagenome</name>
    <dbReference type="NCBI Taxonomy" id="408172"/>
    <lineage>
        <taxon>unclassified sequences</taxon>
        <taxon>metagenomes</taxon>
        <taxon>ecological metagenomes</taxon>
    </lineage>
</organism>
<dbReference type="PANTHER" id="PTHR36110">
    <property type="entry name" value="RING-CLEAVING DIOXYGENASE MHQE-RELATED"/>
    <property type="match status" value="1"/>
</dbReference>
<reference evidence="2" key="1">
    <citation type="submission" date="2018-05" db="EMBL/GenBank/DDBJ databases">
        <authorList>
            <person name="Lanie J.A."/>
            <person name="Ng W.-L."/>
            <person name="Kazmierczak K.M."/>
            <person name="Andrzejewski T.M."/>
            <person name="Davidsen T.M."/>
            <person name="Wayne K.J."/>
            <person name="Tettelin H."/>
            <person name="Glass J.I."/>
            <person name="Rusch D."/>
            <person name="Podicherti R."/>
            <person name="Tsui H.-C.T."/>
            <person name="Winkler M.E."/>
        </authorList>
    </citation>
    <scope>NUCLEOTIDE SEQUENCE</scope>
</reference>
<evidence type="ECO:0000313" key="2">
    <source>
        <dbReference type="EMBL" id="SUZ75951.1"/>
    </source>
</evidence>
<dbReference type="InterPro" id="IPR037523">
    <property type="entry name" value="VOC_core"/>
</dbReference>
<name>A0A381Q9E0_9ZZZZ</name>
<dbReference type="CDD" id="cd06587">
    <property type="entry name" value="VOC"/>
    <property type="match status" value="1"/>
</dbReference>
<dbReference type="SUPFAM" id="SSF54593">
    <property type="entry name" value="Glyoxalase/Bleomycin resistance protein/Dihydroxybiphenyl dioxygenase"/>
    <property type="match status" value="1"/>
</dbReference>
<dbReference type="InterPro" id="IPR004360">
    <property type="entry name" value="Glyas_Fos-R_dOase_dom"/>
</dbReference>
<evidence type="ECO:0000259" key="1">
    <source>
        <dbReference type="PROSITE" id="PS51819"/>
    </source>
</evidence>
<accession>A0A381Q9E0</accession>
<dbReference type="InterPro" id="IPR052537">
    <property type="entry name" value="Extradiol_RC_dioxygenase"/>
</dbReference>
<dbReference type="Gene3D" id="3.10.180.10">
    <property type="entry name" value="2,3-Dihydroxybiphenyl 1,2-Dioxygenase, domain 1"/>
    <property type="match status" value="1"/>
</dbReference>